<name>A0A6A3DM11_9STRA</name>
<feature type="transmembrane region" description="Helical" evidence="1">
    <location>
        <begin position="66"/>
        <end position="96"/>
    </location>
</feature>
<keyword evidence="1" id="KW-1133">Transmembrane helix</keyword>
<dbReference type="Proteomes" id="UP000429523">
    <property type="component" value="Unassembled WGS sequence"/>
</dbReference>
<evidence type="ECO:0000256" key="1">
    <source>
        <dbReference type="SAM" id="Phobius"/>
    </source>
</evidence>
<accession>A0A6A3DM11</accession>
<organism evidence="2 3">
    <name type="scientific">Phytophthora fragariae</name>
    <dbReference type="NCBI Taxonomy" id="53985"/>
    <lineage>
        <taxon>Eukaryota</taxon>
        <taxon>Sar</taxon>
        <taxon>Stramenopiles</taxon>
        <taxon>Oomycota</taxon>
        <taxon>Peronosporomycetes</taxon>
        <taxon>Peronosporales</taxon>
        <taxon>Peronosporaceae</taxon>
        <taxon>Phytophthora</taxon>
    </lineage>
</organism>
<proteinExistence type="predicted"/>
<feature type="transmembrane region" description="Helical" evidence="1">
    <location>
        <begin position="102"/>
        <end position="131"/>
    </location>
</feature>
<feature type="transmembrane region" description="Helical" evidence="1">
    <location>
        <begin position="32"/>
        <end position="54"/>
    </location>
</feature>
<dbReference type="EMBL" id="QXGF01003817">
    <property type="protein sequence ID" value="KAE8920787.1"/>
    <property type="molecule type" value="Genomic_DNA"/>
</dbReference>
<protein>
    <submittedName>
        <fullName evidence="2">Uncharacterized protein</fullName>
    </submittedName>
</protein>
<evidence type="ECO:0000313" key="2">
    <source>
        <dbReference type="EMBL" id="KAE8920787.1"/>
    </source>
</evidence>
<gene>
    <name evidence="2" type="ORF">PF009_g28924</name>
</gene>
<comment type="caution">
    <text evidence="2">The sequence shown here is derived from an EMBL/GenBank/DDBJ whole genome shotgun (WGS) entry which is preliminary data.</text>
</comment>
<keyword evidence="1" id="KW-0472">Membrane</keyword>
<keyword evidence="1" id="KW-0812">Transmembrane</keyword>
<sequence length="189" mass="19371">MYTLDSCILQVPYPSLFVLGRFWPLDPEDVHFVSSFPLLLLEVAPISSAATLLLKLVSAVLVSPAAAANLLLLSAALLAAVANLLLLVVSAVLFSLAAGANLLLQLVSAALILPAAGVNSLLLLVSAALVLPAASANLVLGGSGLVVDGGKTAVAADRVALVSAGDRQGRLVMIYLIHDYLSLNVVLRS</sequence>
<dbReference type="AlphaFoldDB" id="A0A6A3DM11"/>
<reference evidence="2 3" key="1">
    <citation type="submission" date="2018-08" db="EMBL/GenBank/DDBJ databases">
        <title>Genomic investigation of the strawberry pathogen Phytophthora fragariae indicates pathogenicity is determined by transcriptional variation in three key races.</title>
        <authorList>
            <person name="Adams T.M."/>
            <person name="Armitage A.D."/>
            <person name="Sobczyk M.K."/>
            <person name="Bates H.J."/>
            <person name="Dunwell J.M."/>
            <person name="Nellist C.F."/>
            <person name="Harrison R.J."/>
        </authorList>
    </citation>
    <scope>NUCLEOTIDE SEQUENCE [LARGE SCALE GENOMIC DNA]</scope>
    <source>
        <strain evidence="2 3">NOV-9</strain>
    </source>
</reference>
<evidence type="ECO:0000313" key="3">
    <source>
        <dbReference type="Proteomes" id="UP000429523"/>
    </source>
</evidence>